<keyword evidence="2" id="KW-1185">Reference proteome</keyword>
<dbReference type="Proteomes" id="UP000179807">
    <property type="component" value="Unassembled WGS sequence"/>
</dbReference>
<protein>
    <submittedName>
        <fullName evidence="1">Uncharacterized protein</fullName>
    </submittedName>
</protein>
<dbReference type="VEuPathDB" id="TrichDB:TRFO_14480"/>
<sequence length="94" mass="11512">MDEPLFLFNKEELVNKEYVKEMTPKVRIFLEEYMRNQKDMFVNKENKLSEITNNQLKDNFENKQKSGKEDSDYELLDKNIFDDAFNFNDEYDDY</sequence>
<proteinExistence type="predicted"/>
<dbReference type="GeneID" id="94832547"/>
<evidence type="ECO:0000313" key="1">
    <source>
        <dbReference type="EMBL" id="OHT15118.1"/>
    </source>
</evidence>
<dbReference type="EMBL" id="MLAK01000272">
    <property type="protein sequence ID" value="OHT15118.1"/>
    <property type="molecule type" value="Genomic_DNA"/>
</dbReference>
<dbReference type="AlphaFoldDB" id="A0A1J4KZI5"/>
<evidence type="ECO:0000313" key="2">
    <source>
        <dbReference type="Proteomes" id="UP000179807"/>
    </source>
</evidence>
<accession>A0A1J4KZI5</accession>
<organism evidence="1 2">
    <name type="scientific">Tritrichomonas foetus</name>
    <dbReference type="NCBI Taxonomy" id="1144522"/>
    <lineage>
        <taxon>Eukaryota</taxon>
        <taxon>Metamonada</taxon>
        <taxon>Parabasalia</taxon>
        <taxon>Tritrichomonadida</taxon>
        <taxon>Tritrichomonadidae</taxon>
        <taxon>Tritrichomonas</taxon>
    </lineage>
</organism>
<dbReference type="RefSeq" id="XP_068368254.1">
    <property type="nucleotide sequence ID" value="XM_068497843.1"/>
</dbReference>
<reference evidence="1" key="1">
    <citation type="submission" date="2016-10" db="EMBL/GenBank/DDBJ databases">
        <authorList>
            <person name="Benchimol M."/>
            <person name="Almeida L.G."/>
            <person name="Vasconcelos A.T."/>
            <person name="Perreira-Neves A."/>
            <person name="Rosa I.A."/>
            <person name="Tasca T."/>
            <person name="Bogo M.R."/>
            <person name="de Souza W."/>
        </authorList>
    </citation>
    <scope>NUCLEOTIDE SEQUENCE [LARGE SCALE GENOMIC DNA]</scope>
    <source>
        <strain evidence="1">K</strain>
    </source>
</reference>
<comment type="caution">
    <text evidence="1">The sequence shown here is derived from an EMBL/GenBank/DDBJ whole genome shotgun (WGS) entry which is preliminary data.</text>
</comment>
<name>A0A1J4KZI5_9EUKA</name>
<gene>
    <name evidence="1" type="ORF">TRFO_14480</name>
</gene>